<evidence type="ECO:0000256" key="4">
    <source>
        <dbReference type="ARBA" id="ARBA00012313"/>
    </source>
</evidence>
<keyword evidence="9" id="KW-0408">Iron</keyword>
<evidence type="ECO:0000256" key="3">
    <source>
        <dbReference type="ARBA" id="ARBA00001970"/>
    </source>
</evidence>
<comment type="similarity">
    <text evidence="11">Belongs to the peroxidase family.</text>
</comment>
<accession>A0AAV3NUB5</accession>
<dbReference type="SUPFAM" id="SSF48113">
    <property type="entry name" value="Heme-dependent peroxidases"/>
    <property type="match status" value="1"/>
</dbReference>
<evidence type="ECO:0000256" key="7">
    <source>
        <dbReference type="ARBA" id="ARBA00022723"/>
    </source>
</evidence>
<dbReference type="GO" id="GO:0020037">
    <property type="term" value="F:heme binding"/>
    <property type="evidence" value="ECO:0007669"/>
    <property type="project" value="InterPro"/>
</dbReference>
<keyword evidence="8" id="KW-0560">Oxidoreductase</keyword>
<feature type="domain" description="Plant heme peroxidase family profile" evidence="12">
    <location>
        <begin position="1"/>
        <end position="91"/>
    </location>
</feature>
<dbReference type="Pfam" id="PF00141">
    <property type="entry name" value="peroxidase"/>
    <property type="match status" value="1"/>
</dbReference>
<dbReference type="Proteomes" id="UP001454036">
    <property type="component" value="Unassembled WGS sequence"/>
</dbReference>
<evidence type="ECO:0000256" key="1">
    <source>
        <dbReference type="ARBA" id="ARBA00000189"/>
    </source>
</evidence>
<organism evidence="13 14">
    <name type="scientific">Lithospermum erythrorhizon</name>
    <name type="common">Purple gromwell</name>
    <name type="synonym">Lithospermum officinale var. erythrorhizon</name>
    <dbReference type="NCBI Taxonomy" id="34254"/>
    <lineage>
        <taxon>Eukaryota</taxon>
        <taxon>Viridiplantae</taxon>
        <taxon>Streptophyta</taxon>
        <taxon>Embryophyta</taxon>
        <taxon>Tracheophyta</taxon>
        <taxon>Spermatophyta</taxon>
        <taxon>Magnoliopsida</taxon>
        <taxon>eudicotyledons</taxon>
        <taxon>Gunneridae</taxon>
        <taxon>Pentapetalae</taxon>
        <taxon>asterids</taxon>
        <taxon>lamiids</taxon>
        <taxon>Boraginales</taxon>
        <taxon>Boraginaceae</taxon>
        <taxon>Boraginoideae</taxon>
        <taxon>Lithospermeae</taxon>
        <taxon>Lithospermum</taxon>
    </lineage>
</organism>
<gene>
    <name evidence="13" type="ORF">LIER_02718</name>
</gene>
<protein>
    <recommendedName>
        <fullName evidence="4">peroxidase</fullName>
        <ecNumber evidence="4">1.11.1.7</ecNumber>
    </recommendedName>
</protein>
<evidence type="ECO:0000313" key="13">
    <source>
        <dbReference type="EMBL" id="GAA0141605.1"/>
    </source>
</evidence>
<keyword evidence="14" id="KW-1185">Reference proteome</keyword>
<keyword evidence="5 13" id="KW-0575">Peroxidase</keyword>
<proteinExistence type="inferred from homology"/>
<feature type="binding site" evidence="10">
    <location>
        <position position="54"/>
    </location>
    <ligand>
        <name>substrate</name>
    </ligand>
</feature>
<dbReference type="AlphaFoldDB" id="A0AAV3NUB5"/>
<evidence type="ECO:0000313" key="14">
    <source>
        <dbReference type="Proteomes" id="UP001454036"/>
    </source>
</evidence>
<comment type="cofactor">
    <cofactor evidence="3">
        <name>heme b</name>
        <dbReference type="ChEBI" id="CHEBI:60344"/>
    </cofactor>
</comment>
<reference evidence="13 14" key="1">
    <citation type="submission" date="2024-01" db="EMBL/GenBank/DDBJ databases">
        <title>The complete chloroplast genome sequence of Lithospermum erythrorhizon: insights into the phylogenetic relationship among Boraginaceae species and the maternal lineages of purple gromwells.</title>
        <authorList>
            <person name="Okada T."/>
            <person name="Watanabe K."/>
        </authorList>
    </citation>
    <scope>NUCLEOTIDE SEQUENCE [LARGE SCALE GENOMIC DNA]</scope>
</reference>
<dbReference type="GO" id="GO:0140825">
    <property type="term" value="F:lactoperoxidase activity"/>
    <property type="evidence" value="ECO:0007669"/>
    <property type="project" value="UniProtKB-EC"/>
</dbReference>
<evidence type="ECO:0000256" key="6">
    <source>
        <dbReference type="ARBA" id="ARBA00022617"/>
    </source>
</evidence>
<comment type="cofactor">
    <cofactor evidence="2">
        <name>Ca(2+)</name>
        <dbReference type="ChEBI" id="CHEBI:29108"/>
    </cofactor>
</comment>
<evidence type="ECO:0000259" key="12">
    <source>
        <dbReference type="PROSITE" id="PS50873"/>
    </source>
</evidence>
<comment type="catalytic activity">
    <reaction evidence="1">
        <text>2 a phenolic donor + H2O2 = 2 a phenolic radical donor + 2 H2O</text>
        <dbReference type="Rhea" id="RHEA:56136"/>
        <dbReference type="ChEBI" id="CHEBI:15377"/>
        <dbReference type="ChEBI" id="CHEBI:16240"/>
        <dbReference type="ChEBI" id="CHEBI:139520"/>
        <dbReference type="ChEBI" id="CHEBI:139521"/>
        <dbReference type="EC" id="1.11.1.7"/>
    </reaction>
</comment>
<evidence type="ECO:0000256" key="9">
    <source>
        <dbReference type="ARBA" id="ARBA00023004"/>
    </source>
</evidence>
<keyword evidence="6" id="KW-0349">Heme</keyword>
<dbReference type="PRINTS" id="PR00458">
    <property type="entry name" value="PEROXIDASE"/>
</dbReference>
<dbReference type="GO" id="GO:0046872">
    <property type="term" value="F:metal ion binding"/>
    <property type="evidence" value="ECO:0007669"/>
    <property type="project" value="UniProtKB-KW"/>
</dbReference>
<evidence type="ECO:0000256" key="5">
    <source>
        <dbReference type="ARBA" id="ARBA00022559"/>
    </source>
</evidence>
<dbReference type="EMBL" id="BAABME010000303">
    <property type="protein sequence ID" value="GAA0141605.1"/>
    <property type="molecule type" value="Genomic_DNA"/>
</dbReference>
<name>A0AAV3NUB5_LITER</name>
<dbReference type="PANTHER" id="PTHR31235">
    <property type="entry name" value="PEROXIDASE 25-RELATED"/>
    <property type="match status" value="1"/>
</dbReference>
<evidence type="ECO:0000256" key="11">
    <source>
        <dbReference type="RuleBase" id="RU004241"/>
    </source>
</evidence>
<dbReference type="InterPro" id="IPR000823">
    <property type="entry name" value="Peroxidase_pln"/>
</dbReference>
<comment type="caution">
    <text evidence="13">The sequence shown here is derived from an EMBL/GenBank/DDBJ whole genome shotgun (WGS) entry which is preliminary data.</text>
</comment>
<evidence type="ECO:0000256" key="8">
    <source>
        <dbReference type="ARBA" id="ARBA00023002"/>
    </source>
</evidence>
<dbReference type="EC" id="1.11.1.7" evidence="4"/>
<dbReference type="InterPro" id="IPR002016">
    <property type="entry name" value="Haem_peroxidase"/>
</dbReference>
<evidence type="ECO:0000256" key="2">
    <source>
        <dbReference type="ARBA" id="ARBA00001913"/>
    </source>
</evidence>
<dbReference type="Gene3D" id="1.10.520.10">
    <property type="match status" value="1"/>
</dbReference>
<evidence type="ECO:0000256" key="10">
    <source>
        <dbReference type="PIRSR" id="PIRSR600823-2"/>
    </source>
</evidence>
<dbReference type="InterPro" id="IPR010255">
    <property type="entry name" value="Haem_peroxidase_sf"/>
</dbReference>
<dbReference type="GO" id="GO:0006979">
    <property type="term" value="P:response to oxidative stress"/>
    <property type="evidence" value="ECO:0007669"/>
    <property type="project" value="InterPro"/>
</dbReference>
<dbReference type="PROSITE" id="PS50873">
    <property type="entry name" value="PEROXIDASE_4"/>
    <property type="match status" value="1"/>
</dbReference>
<dbReference type="PRINTS" id="PR00461">
    <property type="entry name" value="PLPEROXIDASE"/>
</dbReference>
<keyword evidence="7" id="KW-0479">Metal-binding</keyword>
<sequence>MEKECPGVVSCADIVALAAHDSVSYPFNRSMWDVLTGRRDGRISLESEASVHLPSPFANFTGLSQLFASKGLDLNDLVALSVHIQLGWHIVVHL</sequence>